<dbReference type="InterPro" id="IPR005000">
    <property type="entry name" value="Aldolase/citrate-lyase_domain"/>
</dbReference>
<feature type="binding site" evidence="4">
    <location>
        <position position="112"/>
    </location>
    <ligand>
        <name>substrate</name>
    </ligand>
</feature>
<dbReference type="PANTHER" id="PTHR32308">
    <property type="entry name" value="LYASE BETA SUBUNIT, PUTATIVE (AFU_ORTHOLOGUE AFUA_4G13030)-RELATED"/>
    <property type="match status" value="1"/>
</dbReference>
<comment type="cofactor">
    <cofactor evidence="1">
        <name>Mg(2+)</name>
        <dbReference type="ChEBI" id="CHEBI:18420"/>
    </cofactor>
</comment>
<feature type="binding site" evidence="5">
    <location>
        <position position="138"/>
    </location>
    <ligand>
        <name>Mg(2+)</name>
        <dbReference type="ChEBI" id="CHEBI:18420"/>
    </ligand>
</feature>
<gene>
    <name evidence="7" type="ORF">C5E45_10915</name>
</gene>
<dbReference type="AlphaFoldDB" id="A0A2S6ASQ8"/>
<dbReference type="SUPFAM" id="SSF51621">
    <property type="entry name" value="Phosphoenolpyruvate/pyruvate domain"/>
    <property type="match status" value="1"/>
</dbReference>
<evidence type="ECO:0000256" key="1">
    <source>
        <dbReference type="ARBA" id="ARBA00001946"/>
    </source>
</evidence>
<accession>A0A2S6ASQ8</accession>
<feature type="binding site" evidence="4">
    <location>
        <position position="64"/>
    </location>
    <ligand>
        <name>substrate</name>
    </ligand>
</feature>
<dbReference type="PIRSF" id="PIRSF015582">
    <property type="entry name" value="Cit_lyase_B"/>
    <property type="match status" value="1"/>
</dbReference>
<evidence type="ECO:0000256" key="2">
    <source>
        <dbReference type="ARBA" id="ARBA00022723"/>
    </source>
</evidence>
<proteinExistence type="predicted"/>
<dbReference type="GO" id="GO:0000287">
    <property type="term" value="F:magnesium ion binding"/>
    <property type="evidence" value="ECO:0007669"/>
    <property type="project" value="TreeGrafter"/>
</dbReference>
<reference evidence="7 8" key="1">
    <citation type="submission" date="2018-02" db="EMBL/GenBank/DDBJ databases">
        <title>8 Nocardia nova and 1 Nocardia cyriacigeorgica strain used for evolution to TMP-SMX.</title>
        <authorList>
            <person name="Mehta H."/>
            <person name="Weng J."/>
            <person name="Shamoo Y."/>
        </authorList>
    </citation>
    <scope>NUCLEOTIDE SEQUENCE [LARGE SCALE GENOMIC DNA]</scope>
    <source>
        <strain evidence="7 8">MDA3139</strain>
    </source>
</reference>
<dbReference type="GO" id="GO:0006107">
    <property type="term" value="P:oxaloacetate metabolic process"/>
    <property type="evidence" value="ECO:0007669"/>
    <property type="project" value="TreeGrafter"/>
</dbReference>
<dbReference type="Gene3D" id="3.20.20.60">
    <property type="entry name" value="Phosphoenolpyruvate-binding domains"/>
    <property type="match status" value="1"/>
</dbReference>
<comment type="caution">
    <text evidence="7">The sequence shown here is derived from an EMBL/GenBank/DDBJ whole genome shotgun (WGS) entry which is preliminary data.</text>
</comment>
<feature type="binding site" evidence="5">
    <location>
        <position position="112"/>
    </location>
    <ligand>
        <name>Mg(2+)</name>
        <dbReference type="ChEBI" id="CHEBI:18420"/>
    </ligand>
</feature>
<evidence type="ECO:0000313" key="7">
    <source>
        <dbReference type="EMBL" id="PPJ38250.1"/>
    </source>
</evidence>
<dbReference type="Pfam" id="PF03328">
    <property type="entry name" value="HpcH_HpaI"/>
    <property type="match status" value="1"/>
</dbReference>
<keyword evidence="7" id="KW-0456">Lyase</keyword>
<evidence type="ECO:0000256" key="3">
    <source>
        <dbReference type="ARBA" id="ARBA00022842"/>
    </source>
</evidence>
<evidence type="ECO:0000259" key="6">
    <source>
        <dbReference type="Pfam" id="PF03328"/>
    </source>
</evidence>
<organism evidence="7 8">
    <name type="scientific">Nocardia nova</name>
    <dbReference type="NCBI Taxonomy" id="37330"/>
    <lineage>
        <taxon>Bacteria</taxon>
        <taxon>Bacillati</taxon>
        <taxon>Actinomycetota</taxon>
        <taxon>Actinomycetes</taxon>
        <taxon>Mycobacteriales</taxon>
        <taxon>Nocardiaceae</taxon>
        <taxon>Nocardia</taxon>
    </lineage>
</organism>
<evidence type="ECO:0000313" key="8">
    <source>
        <dbReference type="Proteomes" id="UP000239874"/>
    </source>
</evidence>
<keyword evidence="3 5" id="KW-0460">Magnesium</keyword>
<dbReference type="Proteomes" id="UP000239874">
    <property type="component" value="Unassembled WGS sequence"/>
</dbReference>
<dbReference type="InterPro" id="IPR015813">
    <property type="entry name" value="Pyrv/PenolPyrv_kinase-like_dom"/>
</dbReference>
<evidence type="ECO:0000256" key="5">
    <source>
        <dbReference type="PIRSR" id="PIRSR015582-2"/>
    </source>
</evidence>
<evidence type="ECO:0000256" key="4">
    <source>
        <dbReference type="PIRSR" id="PIRSR015582-1"/>
    </source>
</evidence>
<dbReference type="OrthoDB" id="5172636at2"/>
<dbReference type="InterPro" id="IPR040442">
    <property type="entry name" value="Pyrv_kinase-like_dom_sf"/>
</dbReference>
<feature type="domain" description="HpcH/HpaI aldolase/citrate lyase" evidence="6">
    <location>
        <begin position="11"/>
        <end position="211"/>
    </location>
</feature>
<keyword evidence="2 5" id="KW-0479">Metal-binding</keyword>
<dbReference type="InterPro" id="IPR011206">
    <property type="entry name" value="Citrate_lyase_beta/mcl1/mcl2"/>
</dbReference>
<protein>
    <submittedName>
        <fullName evidence="7">CoA ester lyase</fullName>
    </submittedName>
</protein>
<dbReference type="RefSeq" id="WP_104375494.1">
    <property type="nucleotide sequence ID" value="NZ_PSZC01000006.1"/>
</dbReference>
<dbReference type="EMBL" id="PSZC01000006">
    <property type="protein sequence ID" value="PPJ38250.1"/>
    <property type="molecule type" value="Genomic_DNA"/>
</dbReference>
<sequence>MNWELPGPAWLFCPADRGERYEKAAAAADVVIIDLEDGVAAGDKEAAREVLMATPLDPERTVVRVNAAGTHDFDADLTVLASTSYRRVMLPKCESAQQLSLLSDYEVLALFESPLGALRTEEVMAAPNAIASMAGAEDLVAGLGGNSSRRADGGYRDVARQLRSTALLAAKAYGKIALDSVYLDIADLDGLRAESDEAVAVGYDVKVAIHPKQLAVIRAAYAPADEEVDWARRVLAEVPNNRGVFSFEGRMVDGPVIRHAERILRRAGARQT</sequence>
<dbReference type="PANTHER" id="PTHR32308:SF10">
    <property type="entry name" value="CITRATE LYASE SUBUNIT BETA"/>
    <property type="match status" value="1"/>
</dbReference>
<dbReference type="GO" id="GO:0016829">
    <property type="term" value="F:lyase activity"/>
    <property type="evidence" value="ECO:0007669"/>
    <property type="project" value="UniProtKB-KW"/>
</dbReference>
<name>A0A2S6ASQ8_9NOCA</name>